<gene>
    <name evidence="5" type="ORF">S03H2_27993</name>
</gene>
<dbReference type="Gene3D" id="3.40.50.1450">
    <property type="entry name" value="HybD-like"/>
    <property type="match status" value="1"/>
</dbReference>
<evidence type="ECO:0000256" key="1">
    <source>
        <dbReference type="ARBA" id="ARBA00006814"/>
    </source>
</evidence>
<dbReference type="AlphaFoldDB" id="X1G633"/>
<evidence type="ECO:0000313" key="5">
    <source>
        <dbReference type="EMBL" id="GAH53396.1"/>
    </source>
</evidence>
<name>X1G633_9ZZZZ</name>
<dbReference type="Pfam" id="PF01750">
    <property type="entry name" value="HycI"/>
    <property type="match status" value="1"/>
</dbReference>
<evidence type="ECO:0000256" key="4">
    <source>
        <dbReference type="ARBA" id="ARBA00022801"/>
    </source>
</evidence>
<dbReference type="InterPro" id="IPR023430">
    <property type="entry name" value="Pept_HybD-like_dom_sf"/>
</dbReference>
<dbReference type="GO" id="GO:0016485">
    <property type="term" value="P:protein processing"/>
    <property type="evidence" value="ECO:0007669"/>
    <property type="project" value="TreeGrafter"/>
</dbReference>
<dbReference type="GO" id="GO:0008047">
    <property type="term" value="F:enzyme activator activity"/>
    <property type="evidence" value="ECO:0007669"/>
    <property type="project" value="InterPro"/>
</dbReference>
<evidence type="ECO:0000256" key="3">
    <source>
        <dbReference type="ARBA" id="ARBA00022750"/>
    </source>
</evidence>
<dbReference type="NCBIfam" id="TIGR00072">
    <property type="entry name" value="hydrog_prot"/>
    <property type="match status" value="1"/>
</dbReference>
<proteinExistence type="inferred from homology"/>
<comment type="caution">
    <text evidence="5">The sequence shown here is derived from an EMBL/GenBank/DDBJ whole genome shotgun (WGS) entry which is preliminary data.</text>
</comment>
<organism evidence="5">
    <name type="scientific">marine sediment metagenome</name>
    <dbReference type="NCBI Taxonomy" id="412755"/>
    <lineage>
        <taxon>unclassified sequences</taxon>
        <taxon>metagenomes</taxon>
        <taxon>ecological metagenomes</taxon>
    </lineage>
</organism>
<evidence type="ECO:0000256" key="2">
    <source>
        <dbReference type="ARBA" id="ARBA00022670"/>
    </source>
</evidence>
<keyword evidence="2" id="KW-0645">Protease</keyword>
<sequence>GIRVARALEGRLSQPNVTVMETSVAGLDFLELLVGYDRAIIIDSIQTKEGKVGQIYQFEPDAFDATRHASTPHDVNFATALELGNRLGLALPQQIVIFAIEVENVTTYSEECTPKVRDAIPVCVEMVIEEIILGDSKPVPKMSR</sequence>
<accession>X1G633</accession>
<dbReference type="SUPFAM" id="SSF53163">
    <property type="entry name" value="HybD-like"/>
    <property type="match status" value="1"/>
</dbReference>
<dbReference type="GO" id="GO:0004190">
    <property type="term" value="F:aspartic-type endopeptidase activity"/>
    <property type="evidence" value="ECO:0007669"/>
    <property type="project" value="UniProtKB-KW"/>
</dbReference>
<keyword evidence="4" id="KW-0378">Hydrolase</keyword>
<keyword evidence="3" id="KW-0064">Aspartyl protease</keyword>
<evidence type="ECO:0008006" key="6">
    <source>
        <dbReference type="Google" id="ProtNLM"/>
    </source>
</evidence>
<reference evidence="5" key="1">
    <citation type="journal article" date="2014" name="Front. Microbiol.">
        <title>High frequency of phylogenetically diverse reductive dehalogenase-homologous genes in deep subseafloor sedimentary metagenomes.</title>
        <authorList>
            <person name="Kawai M."/>
            <person name="Futagami T."/>
            <person name="Toyoda A."/>
            <person name="Takaki Y."/>
            <person name="Nishi S."/>
            <person name="Hori S."/>
            <person name="Arai W."/>
            <person name="Tsubouchi T."/>
            <person name="Morono Y."/>
            <person name="Uchiyama I."/>
            <person name="Ito T."/>
            <person name="Fujiyama A."/>
            <person name="Inagaki F."/>
            <person name="Takami H."/>
        </authorList>
    </citation>
    <scope>NUCLEOTIDE SEQUENCE</scope>
    <source>
        <strain evidence="5">Expedition CK06-06</strain>
    </source>
</reference>
<comment type="similarity">
    <text evidence="1">Belongs to the peptidase A31 family.</text>
</comment>
<dbReference type="PANTHER" id="PTHR30302">
    <property type="entry name" value="HYDROGENASE 1 MATURATION PROTEASE"/>
    <property type="match status" value="1"/>
</dbReference>
<dbReference type="EMBL" id="BARU01016855">
    <property type="protein sequence ID" value="GAH53396.1"/>
    <property type="molecule type" value="Genomic_DNA"/>
</dbReference>
<dbReference type="PANTHER" id="PTHR30302:SF1">
    <property type="entry name" value="HYDROGENASE 2 MATURATION PROTEASE"/>
    <property type="match status" value="1"/>
</dbReference>
<feature type="non-terminal residue" evidence="5">
    <location>
        <position position="1"/>
    </location>
</feature>
<dbReference type="InterPro" id="IPR000671">
    <property type="entry name" value="Peptidase_A31"/>
</dbReference>
<protein>
    <recommendedName>
        <fullName evidence="6">Hydrogenase maturation protease</fullName>
    </recommendedName>
</protein>